<dbReference type="InterPro" id="IPR007420">
    <property type="entry name" value="DUF465"/>
</dbReference>
<organism evidence="2 3">
    <name type="scientific">Guyparkeria halophila</name>
    <dbReference type="NCBI Taxonomy" id="47960"/>
    <lineage>
        <taxon>Bacteria</taxon>
        <taxon>Pseudomonadati</taxon>
        <taxon>Pseudomonadota</taxon>
        <taxon>Gammaproteobacteria</taxon>
        <taxon>Chromatiales</taxon>
        <taxon>Thioalkalibacteraceae</taxon>
        <taxon>Guyparkeria</taxon>
    </lineage>
</organism>
<feature type="coiled-coil region" evidence="1">
    <location>
        <begin position="29"/>
        <end position="56"/>
    </location>
</feature>
<name>A0A6I6D3V3_9GAMM</name>
<gene>
    <name evidence="2" type="ORF">GM160_07900</name>
</gene>
<dbReference type="EMBL" id="CP046415">
    <property type="protein sequence ID" value="QGT78825.1"/>
    <property type="molecule type" value="Genomic_DNA"/>
</dbReference>
<dbReference type="Proteomes" id="UP000427716">
    <property type="component" value="Chromosome"/>
</dbReference>
<dbReference type="Gene3D" id="6.10.280.50">
    <property type="match status" value="1"/>
</dbReference>
<reference evidence="2 3" key="1">
    <citation type="submission" date="2019-11" db="EMBL/GenBank/DDBJ databases">
        <authorList>
            <person name="Zhang J."/>
            <person name="Sun C."/>
        </authorList>
    </citation>
    <scope>NUCLEOTIDE SEQUENCE [LARGE SCALE GENOMIC DNA]</scope>
    <source>
        <strain evidence="3">sp2</strain>
    </source>
</reference>
<evidence type="ECO:0000313" key="3">
    <source>
        <dbReference type="Proteomes" id="UP000427716"/>
    </source>
</evidence>
<accession>A0A6I6D3V3</accession>
<dbReference type="Pfam" id="PF04325">
    <property type="entry name" value="DUF465"/>
    <property type="match status" value="1"/>
</dbReference>
<proteinExistence type="predicted"/>
<keyword evidence="3" id="KW-1185">Reference proteome</keyword>
<evidence type="ECO:0000256" key="1">
    <source>
        <dbReference type="SAM" id="Coils"/>
    </source>
</evidence>
<dbReference type="InterPro" id="IPR038444">
    <property type="entry name" value="DUF465_sf"/>
</dbReference>
<keyword evidence="1" id="KW-0175">Coiled coil</keyword>
<dbReference type="RefSeq" id="WP_136867286.1">
    <property type="nucleotide sequence ID" value="NZ_CP046415.1"/>
</dbReference>
<dbReference type="KEGG" id="ghl:GM160_07900"/>
<sequence>MQVDHHDLAHEFPEFKERIHELKTSDNHFHKQFERYNELTKEIERLEKQDEPVTDEHMEELKKQRLALKDELYAMLKG</sequence>
<protein>
    <submittedName>
        <fullName evidence="2">DUF465 domain-containing protein</fullName>
    </submittedName>
</protein>
<dbReference type="AlphaFoldDB" id="A0A6I6D3V3"/>
<evidence type="ECO:0000313" key="2">
    <source>
        <dbReference type="EMBL" id="QGT78825.1"/>
    </source>
</evidence>